<reference evidence="8" key="4">
    <citation type="journal article" date="2018" name="Nat. Plants">
        <title>Whole-genome landscape of Medicago truncatula symbiotic genes.</title>
        <authorList>
            <person name="Pecrix Y."/>
            <person name="Staton S.E."/>
            <person name="Sallet E."/>
            <person name="Lelandais-Briere C."/>
            <person name="Moreau S."/>
            <person name="Carrere S."/>
            <person name="Blein T."/>
            <person name="Jardinaud M.F."/>
            <person name="Latrasse D."/>
            <person name="Zouine M."/>
            <person name="Zahm M."/>
            <person name="Kreplak J."/>
            <person name="Mayjonade B."/>
            <person name="Satge C."/>
            <person name="Perez M."/>
            <person name="Cauet S."/>
            <person name="Marande W."/>
            <person name="Chantry-Darmon C."/>
            <person name="Lopez-Roques C."/>
            <person name="Bouchez O."/>
            <person name="Berard A."/>
            <person name="Debelle F."/>
            <person name="Munos S."/>
            <person name="Bendahmane A."/>
            <person name="Berges H."/>
            <person name="Niebel A."/>
            <person name="Buitink J."/>
            <person name="Frugier F."/>
            <person name="Benhamed M."/>
            <person name="Crespi M."/>
            <person name="Gouzy J."/>
            <person name="Gamas P."/>
        </authorList>
    </citation>
    <scope>NUCLEOTIDE SEQUENCE [LARGE SCALE GENOMIC DNA]</scope>
    <source>
        <strain evidence="8">cv. Jemalong A17</strain>
    </source>
</reference>
<dbReference type="InterPro" id="IPR046431">
    <property type="entry name" value="FAF_dom"/>
</dbReference>
<gene>
    <name evidence="4" type="ordered locus">MTR_3g073650</name>
    <name evidence="5" type="ORF">MtrunA17_Chr3g0115411</name>
</gene>
<protein>
    <submittedName>
        <fullName evidence="4">DUF3049 family protein</fullName>
    </submittedName>
    <submittedName>
        <fullName evidence="5">Putative The fantastic four family protein</fullName>
    </submittedName>
</protein>
<reference evidence="4 7" key="2">
    <citation type="journal article" date="2014" name="BMC Genomics">
        <title>An improved genome release (version Mt4.0) for the model legume Medicago truncatula.</title>
        <authorList>
            <person name="Tang H."/>
            <person name="Krishnakumar V."/>
            <person name="Bidwell S."/>
            <person name="Rosen B."/>
            <person name="Chan A."/>
            <person name="Zhou S."/>
            <person name="Gentzbittel L."/>
            <person name="Childs K.L."/>
            <person name="Yandell M."/>
            <person name="Gundlach H."/>
            <person name="Mayer K.F."/>
            <person name="Schwartz D.C."/>
            <person name="Town C.D."/>
        </authorList>
    </citation>
    <scope>GENOME REANNOTATION</scope>
    <source>
        <strain evidence="4">A17</strain>
        <strain evidence="6 7">cv. Jemalong A17</strain>
    </source>
</reference>
<reference evidence="6" key="3">
    <citation type="submission" date="2015-04" db="UniProtKB">
        <authorList>
            <consortium name="EnsemblPlants"/>
        </authorList>
    </citation>
    <scope>IDENTIFICATION</scope>
    <source>
        <strain evidence="6">cv. Jemalong A17</strain>
    </source>
</reference>
<accession>A0A072UYM9</accession>
<dbReference type="Proteomes" id="UP000002051">
    <property type="component" value="Chromosome 3"/>
</dbReference>
<evidence type="ECO:0000259" key="3">
    <source>
        <dbReference type="Pfam" id="PF11250"/>
    </source>
</evidence>
<feature type="region of interest" description="Disordered" evidence="2">
    <location>
        <begin position="213"/>
        <end position="238"/>
    </location>
</feature>
<comment type="similarity">
    <text evidence="1">Belongs to the fantastic four family.</text>
</comment>
<keyword evidence="7" id="KW-1185">Reference proteome</keyword>
<dbReference type="InterPro" id="IPR021410">
    <property type="entry name" value="FAF"/>
</dbReference>
<dbReference type="AlphaFoldDB" id="A0A072UYM9"/>
<evidence type="ECO:0000313" key="5">
    <source>
        <dbReference type="EMBL" id="RHN68578.1"/>
    </source>
</evidence>
<dbReference type="Pfam" id="PF11250">
    <property type="entry name" value="FAF"/>
    <property type="match status" value="1"/>
</dbReference>
<name>A0A072UYM9_MEDTR</name>
<dbReference type="PANTHER" id="PTHR33155:SF58">
    <property type="entry name" value="DUF3049 FAMILY PROTEIN"/>
    <property type="match status" value="1"/>
</dbReference>
<evidence type="ECO:0000313" key="7">
    <source>
        <dbReference type="Proteomes" id="UP000002051"/>
    </source>
</evidence>
<reference evidence="5" key="5">
    <citation type="journal article" date="2018" name="Nat. Plants">
        <title>Whole-genome landscape of Medicago truncatula symbiotic genes.</title>
        <authorList>
            <person name="Pecrix Y."/>
            <person name="Gamas P."/>
            <person name="Carrere S."/>
        </authorList>
    </citation>
    <scope>NUCLEOTIDE SEQUENCE</scope>
    <source>
        <tissue evidence="5">Leaves</tissue>
    </source>
</reference>
<dbReference type="EnsemblPlants" id="KEH34864">
    <property type="protein sequence ID" value="KEH34864"/>
    <property type="gene ID" value="MTR_3g073650"/>
</dbReference>
<proteinExistence type="inferred from homology"/>
<dbReference type="EMBL" id="CM001219">
    <property type="protein sequence ID" value="KEH34864.1"/>
    <property type="molecule type" value="Genomic_DNA"/>
</dbReference>
<evidence type="ECO:0000313" key="8">
    <source>
        <dbReference type="Proteomes" id="UP000265566"/>
    </source>
</evidence>
<evidence type="ECO:0000313" key="6">
    <source>
        <dbReference type="EnsemblPlants" id="KEH34864"/>
    </source>
</evidence>
<feature type="domain" description="FAF" evidence="3">
    <location>
        <begin position="150"/>
        <end position="206"/>
    </location>
</feature>
<evidence type="ECO:0000313" key="4">
    <source>
        <dbReference type="EMBL" id="KEH34864.1"/>
    </source>
</evidence>
<dbReference type="EMBL" id="PSQE01000003">
    <property type="protein sequence ID" value="RHN68578.1"/>
    <property type="molecule type" value="Genomic_DNA"/>
</dbReference>
<dbReference type="PANTHER" id="PTHR33155">
    <property type="entry name" value="FANTASTIC FOUR-LIKE PROTEIN (DUF3049)"/>
    <property type="match status" value="1"/>
</dbReference>
<organism evidence="4 7">
    <name type="scientific">Medicago truncatula</name>
    <name type="common">Barrel medic</name>
    <name type="synonym">Medicago tribuloides</name>
    <dbReference type="NCBI Taxonomy" id="3880"/>
    <lineage>
        <taxon>Eukaryota</taxon>
        <taxon>Viridiplantae</taxon>
        <taxon>Streptophyta</taxon>
        <taxon>Embryophyta</taxon>
        <taxon>Tracheophyta</taxon>
        <taxon>Spermatophyta</taxon>
        <taxon>Magnoliopsida</taxon>
        <taxon>eudicotyledons</taxon>
        <taxon>Gunneridae</taxon>
        <taxon>Pentapetalae</taxon>
        <taxon>rosids</taxon>
        <taxon>fabids</taxon>
        <taxon>Fabales</taxon>
        <taxon>Fabaceae</taxon>
        <taxon>Papilionoideae</taxon>
        <taxon>50 kb inversion clade</taxon>
        <taxon>NPAAA clade</taxon>
        <taxon>Hologalegina</taxon>
        <taxon>IRL clade</taxon>
        <taxon>Trifolieae</taxon>
        <taxon>Medicago</taxon>
    </lineage>
</organism>
<dbReference type="Gramene" id="rna16947">
    <property type="protein sequence ID" value="RHN68578.1"/>
    <property type="gene ID" value="gene16947"/>
</dbReference>
<reference evidence="4 7" key="1">
    <citation type="journal article" date="2011" name="Nature">
        <title>The Medicago genome provides insight into the evolution of rhizobial symbioses.</title>
        <authorList>
            <person name="Young N.D."/>
            <person name="Debelle F."/>
            <person name="Oldroyd G.E."/>
            <person name="Geurts R."/>
            <person name="Cannon S.B."/>
            <person name="Udvardi M.K."/>
            <person name="Benedito V.A."/>
            <person name="Mayer K.F."/>
            <person name="Gouzy J."/>
            <person name="Schoof H."/>
            <person name="Van de Peer Y."/>
            <person name="Proost S."/>
            <person name="Cook D.R."/>
            <person name="Meyers B.C."/>
            <person name="Spannagl M."/>
            <person name="Cheung F."/>
            <person name="De Mita S."/>
            <person name="Krishnakumar V."/>
            <person name="Gundlach H."/>
            <person name="Zhou S."/>
            <person name="Mudge J."/>
            <person name="Bharti A.K."/>
            <person name="Murray J.D."/>
            <person name="Naoumkina M.A."/>
            <person name="Rosen B."/>
            <person name="Silverstein K.A."/>
            <person name="Tang H."/>
            <person name="Rombauts S."/>
            <person name="Zhao P.X."/>
            <person name="Zhou P."/>
            <person name="Barbe V."/>
            <person name="Bardou P."/>
            <person name="Bechner M."/>
            <person name="Bellec A."/>
            <person name="Berger A."/>
            <person name="Berges H."/>
            <person name="Bidwell S."/>
            <person name="Bisseling T."/>
            <person name="Choisne N."/>
            <person name="Couloux A."/>
            <person name="Denny R."/>
            <person name="Deshpande S."/>
            <person name="Dai X."/>
            <person name="Doyle J.J."/>
            <person name="Dudez A.M."/>
            <person name="Farmer A.D."/>
            <person name="Fouteau S."/>
            <person name="Franken C."/>
            <person name="Gibelin C."/>
            <person name="Gish J."/>
            <person name="Goldstein S."/>
            <person name="Gonzalez A.J."/>
            <person name="Green P.J."/>
            <person name="Hallab A."/>
            <person name="Hartog M."/>
            <person name="Hua A."/>
            <person name="Humphray S.J."/>
            <person name="Jeong D.H."/>
            <person name="Jing Y."/>
            <person name="Jocker A."/>
            <person name="Kenton S.M."/>
            <person name="Kim D.J."/>
            <person name="Klee K."/>
            <person name="Lai H."/>
            <person name="Lang C."/>
            <person name="Lin S."/>
            <person name="Macmil S.L."/>
            <person name="Magdelenat G."/>
            <person name="Matthews L."/>
            <person name="McCorrison J."/>
            <person name="Monaghan E.L."/>
            <person name="Mun J.H."/>
            <person name="Najar F.Z."/>
            <person name="Nicholson C."/>
            <person name="Noirot C."/>
            <person name="O'Bleness M."/>
            <person name="Paule C.R."/>
            <person name="Poulain J."/>
            <person name="Prion F."/>
            <person name="Qin B."/>
            <person name="Qu C."/>
            <person name="Retzel E.F."/>
            <person name="Riddle C."/>
            <person name="Sallet E."/>
            <person name="Samain S."/>
            <person name="Samson N."/>
            <person name="Sanders I."/>
            <person name="Saurat O."/>
            <person name="Scarpelli C."/>
            <person name="Schiex T."/>
            <person name="Segurens B."/>
            <person name="Severin A.J."/>
            <person name="Sherrier D.J."/>
            <person name="Shi R."/>
            <person name="Sims S."/>
            <person name="Singer S.R."/>
            <person name="Sinharoy S."/>
            <person name="Sterck L."/>
            <person name="Viollet A."/>
            <person name="Wang B.B."/>
            <person name="Wang K."/>
            <person name="Wang M."/>
            <person name="Wang X."/>
            <person name="Warfsmann J."/>
            <person name="Weissenbach J."/>
            <person name="White D.D."/>
            <person name="White J.D."/>
            <person name="Wiley G.B."/>
            <person name="Wincker P."/>
            <person name="Xing Y."/>
            <person name="Yang L."/>
            <person name="Yao Z."/>
            <person name="Ying F."/>
            <person name="Zhai J."/>
            <person name="Zhou L."/>
            <person name="Zuber A."/>
            <person name="Denarie J."/>
            <person name="Dixon R.A."/>
            <person name="May G.D."/>
            <person name="Schwartz D.C."/>
            <person name="Rogers J."/>
            <person name="Quetier F."/>
            <person name="Town C.D."/>
            <person name="Roe B.A."/>
        </authorList>
    </citation>
    <scope>NUCLEOTIDE SEQUENCE [LARGE SCALE GENOMIC DNA]</scope>
    <source>
        <strain evidence="4">A17</strain>
        <strain evidence="6 7">cv. Jemalong A17</strain>
    </source>
</reference>
<evidence type="ECO:0000256" key="2">
    <source>
        <dbReference type="SAM" id="MobiDB-lite"/>
    </source>
</evidence>
<dbReference type="HOGENOM" id="CLU_889691_0_0_1"/>
<dbReference type="Proteomes" id="UP000265566">
    <property type="component" value="Chromosome 3"/>
</dbReference>
<sequence>MDTLNEYLSSKAEKIATSLYNYTLRARRSCNNNGYYCYNPYHGLKTIVHSEEEENLHKRVLHCYKVCKTETAPSQDSETCSLLWQRLSKSLWSSSPGSTAIPSTVMGDLIGTESGDYMSCDLIDELLGLGQSQSQRREFKVKKKREKKVFPAAITLLRETGGGGGMSSCFKKEYGEDGRLILKVGKVKRYYEHMEANRENGRLIVKLIHHDDDDGWPMDDDEEEEDEEEEETGFDFEFENEREGLENESGPCWADLRQCASYGSGGLVRDFEPFYLGRYGSAPLLPITSVM</sequence>
<evidence type="ECO:0000256" key="1">
    <source>
        <dbReference type="ARBA" id="ARBA00008690"/>
    </source>
</evidence>